<dbReference type="EMBL" id="BART01026271">
    <property type="protein sequence ID" value="GAG94892.1"/>
    <property type="molecule type" value="Genomic_DNA"/>
</dbReference>
<dbReference type="InterPro" id="IPR014017">
    <property type="entry name" value="DNA_helicase_UvrD-like_C"/>
</dbReference>
<evidence type="ECO:0000256" key="4">
    <source>
        <dbReference type="ARBA" id="ARBA00022840"/>
    </source>
</evidence>
<dbReference type="PANTHER" id="PTHR11070">
    <property type="entry name" value="UVRD / RECB / PCRA DNA HELICASE FAMILY MEMBER"/>
    <property type="match status" value="1"/>
</dbReference>
<dbReference type="Pfam" id="PF13361">
    <property type="entry name" value="UvrD_C"/>
    <property type="match status" value="1"/>
</dbReference>
<dbReference type="InterPro" id="IPR027417">
    <property type="entry name" value="P-loop_NTPase"/>
</dbReference>
<evidence type="ECO:0000259" key="5">
    <source>
        <dbReference type="PROSITE" id="PS51217"/>
    </source>
</evidence>
<gene>
    <name evidence="6" type="ORF">S01H4_46918</name>
</gene>
<organism evidence="6">
    <name type="scientific">marine sediment metagenome</name>
    <dbReference type="NCBI Taxonomy" id="412755"/>
    <lineage>
        <taxon>unclassified sequences</taxon>
        <taxon>metagenomes</taxon>
        <taxon>ecological metagenomes</taxon>
    </lineage>
</organism>
<dbReference type="GO" id="GO:0043138">
    <property type="term" value="F:3'-5' DNA helicase activity"/>
    <property type="evidence" value="ECO:0007669"/>
    <property type="project" value="TreeGrafter"/>
</dbReference>
<dbReference type="Gene3D" id="3.40.50.300">
    <property type="entry name" value="P-loop containing nucleotide triphosphate hydrolases"/>
    <property type="match status" value="1"/>
</dbReference>
<dbReference type="GO" id="GO:0005829">
    <property type="term" value="C:cytosol"/>
    <property type="evidence" value="ECO:0007669"/>
    <property type="project" value="TreeGrafter"/>
</dbReference>
<dbReference type="PANTHER" id="PTHR11070:SF3">
    <property type="entry name" value="DNA 3'-5' HELICASE"/>
    <property type="match status" value="1"/>
</dbReference>
<reference evidence="6" key="1">
    <citation type="journal article" date="2014" name="Front. Microbiol.">
        <title>High frequency of phylogenetically diverse reductive dehalogenase-homologous genes in deep subseafloor sedimentary metagenomes.</title>
        <authorList>
            <person name="Kawai M."/>
            <person name="Futagami T."/>
            <person name="Toyoda A."/>
            <person name="Takaki Y."/>
            <person name="Nishi S."/>
            <person name="Hori S."/>
            <person name="Arai W."/>
            <person name="Tsubouchi T."/>
            <person name="Morono Y."/>
            <person name="Uchiyama I."/>
            <person name="Ito T."/>
            <person name="Fujiyama A."/>
            <person name="Inagaki F."/>
            <person name="Takami H."/>
        </authorList>
    </citation>
    <scope>NUCLEOTIDE SEQUENCE</scope>
    <source>
        <strain evidence="6">Expedition CK06-06</strain>
    </source>
</reference>
<dbReference type="SUPFAM" id="SSF52540">
    <property type="entry name" value="P-loop containing nucleoside triphosphate hydrolases"/>
    <property type="match status" value="1"/>
</dbReference>
<comment type="caution">
    <text evidence="6">The sequence shown here is derived from an EMBL/GenBank/DDBJ whole genome shotgun (WGS) entry which is preliminary data.</text>
</comment>
<dbReference type="PROSITE" id="PS51217">
    <property type="entry name" value="UVRD_HELICASE_CTER"/>
    <property type="match status" value="1"/>
</dbReference>
<keyword evidence="2" id="KW-0378">Hydrolase</keyword>
<evidence type="ECO:0000313" key="6">
    <source>
        <dbReference type="EMBL" id="GAG94892.1"/>
    </source>
</evidence>
<evidence type="ECO:0000256" key="2">
    <source>
        <dbReference type="ARBA" id="ARBA00022801"/>
    </source>
</evidence>
<protein>
    <recommendedName>
        <fullName evidence="5">UvrD-like helicase C-terminal domain-containing protein</fullName>
    </recommendedName>
</protein>
<dbReference type="GO" id="GO:0016787">
    <property type="term" value="F:hydrolase activity"/>
    <property type="evidence" value="ECO:0007669"/>
    <property type="project" value="UniProtKB-KW"/>
</dbReference>
<keyword evidence="4" id="KW-0067">ATP-binding</keyword>
<evidence type="ECO:0000256" key="1">
    <source>
        <dbReference type="ARBA" id="ARBA00022741"/>
    </source>
</evidence>
<dbReference type="GO" id="GO:0005524">
    <property type="term" value="F:ATP binding"/>
    <property type="evidence" value="ECO:0007669"/>
    <property type="project" value="UniProtKB-KW"/>
</dbReference>
<feature type="non-terminal residue" evidence="6">
    <location>
        <position position="1"/>
    </location>
</feature>
<keyword evidence="1" id="KW-0547">Nucleotide-binding</keyword>
<dbReference type="GO" id="GO:0003677">
    <property type="term" value="F:DNA binding"/>
    <property type="evidence" value="ECO:0007669"/>
    <property type="project" value="InterPro"/>
</dbReference>
<evidence type="ECO:0000256" key="3">
    <source>
        <dbReference type="ARBA" id="ARBA00022806"/>
    </source>
</evidence>
<proteinExistence type="predicted"/>
<feature type="domain" description="UvrD-like helicase C-terminal" evidence="5">
    <location>
        <begin position="1"/>
        <end position="204"/>
    </location>
</feature>
<dbReference type="InterPro" id="IPR000212">
    <property type="entry name" value="DNA_helicase_UvrD/REP"/>
</dbReference>
<keyword evidence="3" id="KW-0347">Helicase</keyword>
<sequence>ANESIKHNLSQYKKQMHTTRKNGMKPIHVSTESDGYQAEFIVNMINQLKLEEYNLDDIAVLYRAGYHSLRIELELQKYKIPYIVQSGVSFFERAHVKDLLAHLRVIQNPQDEISWSRILTLFQGIGKKTSSKIFDMISAINNPLENLISNNNLASLLSKLKISKLVREEICDYLKRFFISIKYNKPDEVINKLIHQLRKYLKIQ</sequence>
<dbReference type="Gene3D" id="1.10.486.10">
    <property type="entry name" value="PCRA, domain 4"/>
    <property type="match status" value="1"/>
</dbReference>
<accession>X1CPL2</accession>
<dbReference type="AlphaFoldDB" id="X1CPL2"/>
<name>X1CPL2_9ZZZZ</name>
<dbReference type="GO" id="GO:0000725">
    <property type="term" value="P:recombinational repair"/>
    <property type="evidence" value="ECO:0007669"/>
    <property type="project" value="TreeGrafter"/>
</dbReference>